<organism evidence="2 3">
    <name type="scientific">Exophiala xenobiotica</name>
    <dbReference type="NCBI Taxonomy" id="348802"/>
    <lineage>
        <taxon>Eukaryota</taxon>
        <taxon>Fungi</taxon>
        <taxon>Dikarya</taxon>
        <taxon>Ascomycota</taxon>
        <taxon>Pezizomycotina</taxon>
        <taxon>Eurotiomycetes</taxon>
        <taxon>Chaetothyriomycetidae</taxon>
        <taxon>Chaetothyriales</taxon>
        <taxon>Herpotrichiellaceae</taxon>
        <taxon>Exophiala</taxon>
    </lineage>
</organism>
<feature type="region of interest" description="Disordered" evidence="1">
    <location>
        <begin position="1"/>
        <end position="67"/>
    </location>
</feature>
<evidence type="ECO:0000313" key="2">
    <source>
        <dbReference type="EMBL" id="KIW50764.1"/>
    </source>
</evidence>
<evidence type="ECO:0000256" key="1">
    <source>
        <dbReference type="SAM" id="MobiDB-lite"/>
    </source>
</evidence>
<evidence type="ECO:0000313" key="3">
    <source>
        <dbReference type="Proteomes" id="UP000054342"/>
    </source>
</evidence>
<feature type="compositionally biased region" description="Basic and acidic residues" evidence="1">
    <location>
        <begin position="18"/>
        <end position="32"/>
    </location>
</feature>
<dbReference type="OrthoDB" id="2103031at2759"/>
<name>A0A0D2ESH4_9EURO</name>
<proteinExistence type="predicted"/>
<dbReference type="STRING" id="348802.A0A0D2ESH4"/>
<dbReference type="EMBL" id="KN847322">
    <property type="protein sequence ID" value="KIW50764.1"/>
    <property type="molecule type" value="Genomic_DNA"/>
</dbReference>
<sequence length="351" mass="40450">MGWFWGWGGKNNQNDPAKSLDNDLKQFLDEQQPRPYVPAEAPKAPETPAPKPPEQTLPDTNKSFEDRALPKESLFQDGRYRDLWKTYVPQNEMAVATTTPVERVLAARKDRRQTIHKAALENCAFEEEIQQQCFKTGDLTKRLKGRMTMCHEETKAFNRCYTLQAKFLQALGYMTSSTTSDEDEEKIQMHADKLYHRMMDYEAEVDEAKRDNRPIPPLSSLFNPKRPAPTLEQMALPKPMEEKLKKPLSDYPPHERELMARAALQEAKLTDLYAEDLFNYTVTMNEDRKARQAWLTTTFGEAIGKFLIPDPPKDPSIKSWSIDQLERDIWQEEKNAPASTKKGVSSESHPK</sequence>
<dbReference type="GeneID" id="25331460"/>
<accession>A0A0D2ESH4</accession>
<gene>
    <name evidence="2" type="ORF">PV05_09552</name>
</gene>
<protein>
    <submittedName>
        <fullName evidence="2">Uncharacterized protein</fullName>
    </submittedName>
</protein>
<reference evidence="2 3" key="1">
    <citation type="submission" date="2015-01" db="EMBL/GenBank/DDBJ databases">
        <title>The Genome Sequence of Exophiala xenobiotica CBS118157.</title>
        <authorList>
            <consortium name="The Broad Institute Genomics Platform"/>
            <person name="Cuomo C."/>
            <person name="de Hoog S."/>
            <person name="Gorbushina A."/>
            <person name="Stielow B."/>
            <person name="Teixiera M."/>
            <person name="Abouelleil A."/>
            <person name="Chapman S.B."/>
            <person name="Priest M."/>
            <person name="Young S.K."/>
            <person name="Wortman J."/>
            <person name="Nusbaum C."/>
            <person name="Birren B."/>
        </authorList>
    </citation>
    <scope>NUCLEOTIDE SEQUENCE [LARGE SCALE GENOMIC DNA]</scope>
    <source>
        <strain evidence="2 3">CBS 118157</strain>
    </source>
</reference>
<dbReference type="HOGENOM" id="CLU_059602_0_1_1"/>
<feature type="region of interest" description="Disordered" evidence="1">
    <location>
        <begin position="328"/>
        <end position="351"/>
    </location>
</feature>
<feature type="compositionally biased region" description="Polar residues" evidence="1">
    <location>
        <begin position="342"/>
        <end position="351"/>
    </location>
</feature>
<dbReference type="AlphaFoldDB" id="A0A0D2ESH4"/>
<keyword evidence="3" id="KW-1185">Reference proteome</keyword>
<dbReference type="RefSeq" id="XP_013311348.1">
    <property type="nucleotide sequence ID" value="XM_013455894.1"/>
</dbReference>
<dbReference type="Proteomes" id="UP000054342">
    <property type="component" value="Unassembled WGS sequence"/>
</dbReference>
<feature type="compositionally biased region" description="Pro residues" evidence="1">
    <location>
        <begin position="45"/>
        <end position="55"/>
    </location>
</feature>